<dbReference type="Proteomes" id="UP000008743">
    <property type="component" value="Unassembled WGS sequence"/>
</dbReference>
<evidence type="ECO:0000256" key="3">
    <source>
        <dbReference type="ARBA" id="ARBA00022741"/>
    </source>
</evidence>
<dbReference type="eggNOG" id="KOG1424">
    <property type="taxonomic scope" value="Eukaryota"/>
</dbReference>
<organism evidence="9 10">
    <name type="scientific">Capsaspora owczarzaki (strain ATCC 30864)</name>
    <dbReference type="NCBI Taxonomy" id="595528"/>
    <lineage>
        <taxon>Eukaryota</taxon>
        <taxon>Filasterea</taxon>
        <taxon>Capsaspora</taxon>
    </lineage>
</organism>
<dbReference type="GO" id="GO:0005525">
    <property type="term" value="F:GTP binding"/>
    <property type="evidence" value="ECO:0007669"/>
    <property type="project" value="UniProtKB-KW"/>
</dbReference>
<dbReference type="PANTHER" id="PTHR45709">
    <property type="entry name" value="LARGE SUBUNIT GTPASE 1 HOMOLOG-RELATED"/>
    <property type="match status" value="1"/>
</dbReference>
<dbReference type="AlphaFoldDB" id="A0A0D2WVQ9"/>
<feature type="region of interest" description="Disordered" evidence="6">
    <location>
        <begin position="798"/>
        <end position="832"/>
    </location>
</feature>
<name>A0A0D2WVQ9_CAPO3</name>
<reference evidence="10" key="1">
    <citation type="submission" date="2011-02" db="EMBL/GenBank/DDBJ databases">
        <title>The Genome Sequence of Capsaspora owczarzaki ATCC 30864.</title>
        <authorList>
            <person name="Russ C."/>
            <person name="Cuomo C."/>
            <person name="Burger G."/>
            <person name="Gray M.W."/>
            <person name="Holland P.W.H."/>
            <person name="King N."/>
            <person name="Lang F.B.F."/>
            <person name="Roger A.J."/>
            <person name="Ruiz-Trillo I."/>
            <person name="Young S.K."/>
            <person name="Zeng Q."/>
            <person name="Gargeya S."/>
            <person name="Alvarado L."/>
            <person name="Berlin A."/>
            <person name="Chapman S.B."/>
            <person name="Chen Z."/>
            <person name="Freedman E."/>
            <person name="Gellesch M."/>
            <person name="Goldberg J."/>
            <person name="Griggs A."/>
            <person name="Gujja S."/>
            <person name="Heilman E."/>
            <person name="Heiman D."/>
            <person name="Howarth C."/>
            <person name="Mehta T."/>
            <person name="Neiman D."/>
            <person name="Pearson M."/>
            <person name="Roberts A."/>
            <person name="Saif S."/>
            <person name="Shea T."/>
            <person name="Shenoy N."/>
            <person name="Sisk P."/>
            <person name="Stolte C."/>
            <person name="Sykes S."/>
            <person name="White J."/>
            <person name="Yandava C."/>
            <person name="Haas B."/>
            <person name="Nusbaum C."/>
            <person name="Birren B."/>
        </authorList>
    </citation>
    <scope>NUCLEOTIDE SEQUENCE</scope>
    <source>
        <strain evidence="10">ATCC 30864</strain>
    </source>
</reference>
<dbReference type="FunCoup" id="A0A0D2WVQ9">
    <property type="interactions" value="831"/>
</dbReference>
<evidence type="ECO:0000313" key="9">
    <source>
        <dbReference type="EMBL" id="KJE96960.1"/>
    </source>
</evidence>
<keyword evidence="3" id="KW-0547">Nucleotide-binding</keyword>
<feature type="region of interest" description="Disordered" evidence="6">
    <location>
        <begin position="369"/>
        <end position="500"/>
    </location>
</feature>
<sequence>MTGIGCHFASRSVELKCMPILQRKVRNWWRGRGGRRRAPGRMTVNAFTPSSSLFVRPTLAVFYFSIVFWFLISTHSLVAHSFILSQKSPMTKGRPSKGSDRLGAAIIRARFKKGAVSRDESGFIHSAELEDGYNWARLQSVTEQGDLDEFLTTAELAGQEFTAEKLNVSVVTEPQHSALLSREEQKIQEMVHKEHSEMLTVPRRPAWDEDTSAEELQTKERESFLEWRRQLAWLQDEKGVIMTPFERNLEVWRQLWRVIERCHIVVQIVDARNPLLFRSSDLEKYVKEIDRTKKNILLVNKADMLTEEQRTQWKQYFEANKITFAFWSANAELSRLAEIAELRKLEETVATMESNLNVSGRASSSSSAAAAAAAPAASSAPAPAAEADDDDDNDQWESEEEEGDDADEAGEDEEWETDEGEEEDEEEEEEEPEPEPEPVPEPEPAPAPAPAHVRIKGAAPSKFPTRVDPRTGVVLSGPTKAAPNHAPAPKPAAPASAASSVLEEPTITPAALRAVRKHLSSIHVFNGPELFLLFRALGSRLVAEDEVLNIGLVGYPNVGKSSSINALMGEKKVAVSATPGKTKHFQTINVSEDLILCDCPGLVFPTFLSTKAEMVCNGMLPIDQLREYVGPTALVAQRIPRRVIESTYGIKLIRPAEGQDPDRPPTAHELLHCYGFNRGFMTAHGSPDEPRSARYILKDYVKGKLLFCHPPPNVDAAEFNRVQSKDIYLEGPVTGSAIKSTKDIASAPVAGPRHNPRYLNQVDEDFFQQSRNVNLVARGTYGGTGVARVSQIPYLNPEGAASLSPRSSDDIKDKKHNNKNRREKTRRVMALQ</sequence>
<dbReference type="InParanoid" id="A0A0D2WVQ9"/>
<keyword evidence="4" id="KW-0378">Hydrolase</keyword>
<keyword evidence="10" id="KW-1185">Reference proteome</keyword>
<dbReference type="PhylomeDB" id="A0A0D2WVQ9"/>
<dbReference type="InterPro" id="IPR030378">
    <property type="entry name" value="G_CP_dom"/>
</dbReference>
<feature type="compositionally biased region" description="Low complexity" evidence="6">
    <location>
        <begin position="369"/>
        <end position="385"/>
    </location>
</feature>
<dbReference type="Gene3D" id="3.40.50.300">
    <property type="entry name" value="P-loop containing nucleotide triphosphate hydrolases"/>
    <property type="match status" value="2"/>
</dbReference>
<dbReference type="Pfam" id="PF01926">
    <property type="entry name" value="MMR_HSR1"/>
    <property type="match status" value="1"/>
</dbReference>
<comment type="subcellular location">
    <subcellularLocation>
        <location evidence="1">Cytoplasm</location>
    </subcellularLocation>
</comment>
<keyword evidence="5" id="KW-0342">GTP-binding</keyword>
<dbReference type="InterPro" id="IPR006073">
    <property type="entry name" value="GTP-bd"/>
</dbReference>
<feature type="domain" description="CP-type G" evidence="8">
    <location>
        <begin position="252"/>
        <end position="605"/>
    </location>
</feature>
<evidence type="ECO:0000259" key="8">
    <source>
        <dbReference type="PROSITE" id="PS51721"/>
    </source>
</evidence>
<protein>
    <submittedName>
        <fullName evidence="9">Large subunit GTPase</fullName>
    </submittedName>
</protein>
<keyword evidence="7" id="KW-1133">Transmembrane helix</keyword>
<dbReference type="OrthoDB" id="61815at2759"/>
<feature type="compositionally biased region" description="Acidic residues" evidence="6">
    <location>
        <begin position="386"/>
        <end position="440"/>
    </location>
</feature>
<evidence type="ECO:0000256" key="7">
    <source>
        <dbReference type="SAM" id="Phobius"/>
    </source>
</evidence>
<dbReference type="InterPro" id="IPR027417">
    <property type="entry name" value="P-loop_NTPase"/>
</dbReference>
<evidence type="ECO:0000256" key="2">
    <source>
        <dbReference type="ARBA" id="ARBA00022490"/>
    </source>
</evidence>
<dbReference type="STRING" id="595528.A0A0D2WVQ9"/>
<evidence type="ECO:0000313" key="10">
    <source>
        <dbReference type="Proteomes" id="UP000008743"/>
    </source>
</evidence>
<evidence type="ECO:0000256" key="5">
    <source>
        <dbReference type="ARBA" id="ARBA00023134"/>
    </source>
</evidence>
<feature type="compositionally biased region" description="Basic residues" evidence="6">
    <location>
        <begin position="814"/>
        <end position="832"/>
    </location>
</feature>
<dbReference type="SUPFAM" id="SSF52540">
    <property type="entry name" value="P-loop containing nucleoside triphosphate hydrolases"/>
    <property type="match status" value="1"/>
</dbReference>
<dbReference type="GO" id="GO:0005829">
    <property type="term" value="C:cytosol"/>
    <property type="evidence" value="ECO:0007669"/>
    <property type="project" value="TreeGrafter"/>
</dbReference>
<keyword evidence="2" id="KW-0963">Cytoplasm</keyword>
<accession>A0A0D2WVQ9</accession>
<proteinExistence type="predicted"/>
<dbReference type="PANTHER" id="PTHR45709:SF2">
    <property type="entry name" value="LARGE SUBUNIT GTPASE 1 HOMOLOG"/>
    <property type="match status" value="1"/>
</dbReference>
<dbReference type="EMBL" id="KE346372">
    <property type="protein sequence ID" value="KJE96960.1"/>
    <property type="molecule type" value="Genomic_DNA"/>
</dbReference>
<feature type="transmembrane region" description="Helical" evidence="7">
    <location>
        <begin position="60"/>
        <end position="84"/>
    </location>
</feature>
<evidence type="ECO:0000256" key="4">
    <source>
        <dbReference type="ARBA" id="ARBA00022801"/>
    </source>
</evidence>
<keyword evidence="7" id="KW-0812">Transmembrane</keyword>
<evidence type="ECO:0000256" key="1">
    <source>
        <dbReference type="ARBA" id="ARBA00004496"/>
    </source>
</evidence>
<dbReference type="PROSITE" id="PS51721">
    <property type="entry name" value="G_CP"/>
    <property type="match status" value="1"/>
</dbReference>
<dbReference type="GO" id="GO:0000054">
    <property type="term" value="P:ribosomal subunit export from nucleus"/>
    <property type="evidence" value="ECO:0007669"/>
    <property type="project" value="TreeGrafter"/>
</dbReference>
<evidence type="ECO:0000256" key="6">
    <source>
        <dbReference type="SAM" id="MobiDB-lite"/>
    </source>
</evidence>
<keyword evidence="7" id="KW-0472">Membrane</keyword>
<gene>
    <name evidence="9" type="ORF">CAOG_007200</name>
</gene>
<dbReference type="InterPro" id="IPR043358">
    <property type="entry name" value="GNL1-like"/>
</dbReference>
<dbReference type="GO" id="GO:0003924">
    <property type="term" value="F:GTPase activity"/>
    <property type="evidence" value="ECO:0007669"/>
    <property type="project" value="InterPro"/>
</dbReference>